<keyword evidence="2" id="KW-1185">Reference proteome</keyword>
<name>A0ABS9KPQ5_9BACT</name>
<gene>
    <name evidence="1" type="ORF">LZZ85_08465</name>
</gene>
<dbReference type="EMBL" id="JAKLTR010000004">
    <property type="protein sequence ID" value="MCG2614313.1"/>
    <property type="molecule type" value="Genomic_DNA"/>
</dbReference>
<dbReference type="InterPro" id="IPR036520">
    <property type="entry name" value="UPF0759_sf"/>
</dbReference>
<dbReference type="RefSeq" id="WP_237870619.1">
    <property type="nucleotide sequence ID" value="NZ_JAKLTR010000004.1"/>
</dbReference>
<sequence>MSQTRDGHTICSLTLMTPANKIWIGTSNVVVPGNKTTFPPVFQQSSRLHYYASIFNSVEINSSFYKIPQEKTYEKWATEVPPSFRFSIKLTKEASHAKNLEWNEEAVEKFMQTAKGLGNKKGSLLIQFPGKITLDHFNEVQRILEKISTLDYDHSWHKAVEFRNNSWYISETRELLNEFSAGMVLHDHPKAKMNEVKDKADFVYLRYHGPKGDYRDSYSDVFLEQQASQIKDWLKDGRTVYAYFNNTIGNAFENAKHLQHLLTSKNDKNSSIAKHAKGRKAR</sequence>
<dbReference type="PANTHER" id="PTHR30348:SF14">
    <property type="entry name" value="BLR8050 PROTEIN"/>
    <property type="match status" value="1"/>
</dbReference>
<dbReference type="Gene3D" id="3.20.20.410">
    <property type="entry name" value="Protein of unknown function UPF0759"/>
    <property type="match status" value="1"/>
</dbReference>
<dbReference type="InterPro" id="IPR002763">
    <property type="entry name" value="DUF72"/>
</dbReference>
<evidence type="ECO:0000313" key="1">
    <source>
        <dbReference type="EMBL" id="MCG2614313.1"/>
    </source>
</evidence>
<dbReference type="PANTHER" id="PTHR30348">
    <property type="entry name" value="UNCHARACTERIZED PROTEIN YECE"/>
    <property type="match status" value="1"/>
</dbReference>
<protein>
    <submittedName>
        <fullName evidence="1">DUF72 domain-containing protein</fullName>
    </submittedName>
</protein>
<organism evidence="1 2">
    <name type="scientific">Terrimonas ginsenosidimutans</name>
    <dbReference type="NCBI Taxonomy" id="2908004"/>
    <lineage>
        <taxon>Bacteria</taxon>
        <taxon>Pseudomonadati</taxon>
        <taxon>Bacteroidota</taxon>
        <taxon>Chitinophagia</taxon>
        <taxon>Chitinophagales</taxon>
        <taxon>Chitinophagaceae</taxon>
        <taxon>Terrimonas</taxon>
    </lineage>
</organism>
<proteinExistence type="predicted"/>
<dbReference type="Pfam" id="PF01904">
    <property type="entry name" value="DUF72"/>
    <property type="match status" value="1"/>
</dbReference>
<comment type="caution">
    <text evidence="1">The sequence shown here is derived from an EMBL/GenBank/DDBJ whole genome shotgun (WGS) entry which is preliminary data.</text>
</comment>
<reference evidence="1" key="1">
    <citation type="submission" date="2022-01" db="EMBL/GenBank/DDBJ databases">
        <authorList>
            <person name="Jo J.-H."/>
            <person name="Im W.-T."/>
        </authorList>
    </citation>
    <scope>NUCLEOTIDE SEQUENCE</scope>
    <source>
        <strain evidence="1">NA20</strain>
    </source>
</reference>
<evidence type="ECO:0000313" key="2">
    <source>
        <dbReference type="Proteomes" id="UP001165367"/>
    </source>
</evidence>
<accession>A0ABS9KPQ5</accession>
<dbReference type="SUPFAM" id="SSF117396">
    <property type="entry name" value="TM1631-like"/>
    <property type="match status" value="1"/>
</dbReference>
<dbReference type="Proteomes" id="UP001165367">
    <property type="component" value="Unassembled WGS sequence"/>
</dbReference>